<sequence>MYRNGALLGIMVATRKIRKSSLINYLRHNTTHLNLFCFTPADIDWQRNRITGLHRSRGKWAISIFPFPKVIYNRCYELKQEMIEQLEAIIGRNKCFNHINHLNKYETHNHLTKSLVPYLPETLPFDRKNAVEMLAAHKLLYLKPCYGNKGKGVYRIELKDSGEIHIGEHYIQPSIIASNIPQFLESVQTLLGSETYIIQRGVPTQRLAGRIFDIRVLVQKNKTGIWSVTSVISRVAYKGCFNTSIFEKMCSSIEAFNYLYPQEQAGAILNRIHEISLQAAKTIETGSGLHLGELSVDLALDNDCHPWIIEVNGKPQKSLYQAFRNKSTVYKRPLEYAHFLQNR</sequence>
<comment type="caution">
    <text evidence="3">The sequence shown here is derived from an EMBL/GenBank/DDBJ whole genome shotgun (WGS) entry which is preliminary data.</text>
</comment>
<accession>A0ABS7CCD8</accession>
<evidence type="ECO:0000313" key="4">
    <source>
        <dbReference type="Proteomes" id="UP001519887"/>
    </source>
</evidence>
<dbReference type="Pfam" id="PF14398">
    <property type="entry name" value="ATPgrasp_YheCD"/>
    <property type="match status" value="1"/>
</dbReference>
<reference evidence="3 4" key="1">
    <citation type="submission" date="2021-07" db="EMBL/GenBank/DDBJ databases">
        <title>Paenibacillus radiodurans sp. nov., isolated from the southeastern edge of Tengger Desert.</title>
        <authorList>
            <person name="Zhang G."/>
        </authorList>
    </citation>
    <scope>NUCLEOTIDE SEQUENCE [LARGE SCALE GENOMIC DNA]</scope>
    <source>
        <strain evidence="3 4">CCM 7311</strain>
    </source>
</reference>
<protein>
    <submittedName>
        <fullName evidence="3">YheC/YheD family protein</fullName>
    </submittedName>
</protein>
<evidence type="ECO:0000256" key="1">
    <source>
        <dbReference type="PROSITE-ProRule" id="PRU00409"/>
    </source>
</evidence>
<keyword evidence="1" id="KW-0067">ATP-binding</keyword>
<gene>
    <name evidence="3" type="ORF">K0U00_30475</name>
</gene>
<dbReference type="EMBL" id="JAHZIK010001173">
    <property type="protein sequence ID" value="MBW7458375.1"/>
    <property type="molecule type" value="Genomic_DNA"/>
</dbReference>
<dbReference type="InterPro" id="IPR026838">
    <property type="entry name" value="YheC/D"/>
</dbReference>
<dbReference type="Proteomes" id="UP001519887">
    <property type="component" value="Unassembled WGS sequence"/>
</dbReference>
<name>A0ABS7CCD8_9BACL</name>
<proteinExistence type="predicted"/>
<dbReference type="PROSITE" id="PS50975">
    <property type="entry name" value="ATP_GRASP"/>
    <property type="match status" value="1"/>
</dbReference>
<keyword evidence="4" id="KW-1185">Reference proteome</keyword>
<evidence type="ECO:0000313" key="3">
    <source>
        <dbReference type="EMBL" id="MBW7458375.1"/>
    </source>
</evidence>
<dbReference type="InterPro" id="IPR011761">
    <property type="entry name" value="ATP-grasp"/>
</dbReference>
<organism evidence="3 4">
    <name type="scientific">Paenibacillus sepulcri</name>
    <dbReference type="NCBI Taxonomy" id="359917"/>
    <lineage>
        <taxon>Bacteria</taxon>
        <taxon>Bacillati</taxon>
        <taxon>Bacillota</taxon>
        <taxon>Bacilli</taxon>
        <taxon>Bacillales</taxon>
        <taxon>Paenibacillaceae</taxon>
        <taxon>Paenibacillus</taxon>
    </lineage>
</organism>
<dbReference type="SUPFAM" id="SSF56059">
    <property type="entry name" value="Glutathione synthetase ATP-binding domain-like"/>
    <property type="match status" value="1"/>
</dbReference>
<dbReference type="Gene3D" id="3.30.470.20">
    <property type="entry name" value="ATP-grasp fold, B domain"/>
    <property type="match status" value="1"/>
</dbReference>
<feature type="domain" description="ATP-grasp" evidence="2">
    <location>
        <begin position="108"/>
        <end position="341"/>
    </location>
</feature>
<dbReference type="RefSeq" id="WP_210044870.1">
    <property type="nucleotide sequence ID" value="NZ_JBHLVU010000029.1"/>
</dbReference>
<evidence type="ECO:0000259" key="2">
    <source>
        <dbReference type="PROSITE" id="PS50975"/>
    </source>
</evidence>
<keyword evidence="1" id="KW-0547">Nucleotide-binding</keyword>